<sequence length="98" mass="11065">MKPKHAVEYHKTIPNELYPLDLPYTEGKQHPHSTSVAPDYQNGAADHRILYPLLTVYSPDPSCFQTIISSEQLPEIRIEKIRSAVSSSTKAAKDRSRC</sequence>
<keyword evidence="3" id="KW-1185">Reference proteome</keyword>
<reference evidence="2" key="1">
    <citation type="submission" date="2014-09" db="EMBL/GenBank/DDBJ databases">
        <title>G. arboreum L. cv. AKA8401 A2 genome assembly version 1.0.</title>
        <authorList>
            <person name="Mudge J."/>
            <person name="Ramaraj T."/>
            <person name="Lindquist I.E."/>
            <person name="Bharti A.K."/>
            <person name="Sundararajan A."/>
            <person name="Cameron C.T."/>
            <person name="Woodward J.E."/>
            <person name="May G.D."/>
            <person name="Brubaker C."/>
            <person name="Broadhvest J."/>
            <person name="Wilkins T.A."/>
        </authorList>
    </citation>
    <scope>NUCLEOTIDE SEQUENCE</scope>
</reference>
<evidence type="ECO:0000313" key="2">
    <source>
        <dbReference type="EMBL" id="KHG04412.1"/>
    </source>
</evidence>
<organism evidence="2 3">
    <name type="scientific">Gossypium arboreum</name>
    <name type="common">Tree cotton</name>
    <name type="synonym">Gossypium nanking</name>
    <dbReference type="NCBI Taxonomy" id="29729"/>
    <lineage>
        <taxon>Eukaryota</taxon>
        <taxon>Viridiplantae</taxon>
        <taxon>Streptophyta</taxon>
        <taxon>Embryophyta</taxon>
        <taxon>Tracheophyta</taxon>
        <taxon>Spermatophyta</taxon>
        <taxon>Magnoliopsida</taxon>
        <taxon>eudicotyledons</taxon>
        <taxon>Gunneridae</taxon>
        <taxon>Pentapetalae</taxon>
        <taxon>rosids</taxon>
        <taxon>malvids</taxon>
        <taxon>Malvales</taxon>
        <taxon>Malvaceae</taxon>
        <taxon>Malvoideae</taxon>
        <taxon>Gossypium</taxon>
    </lineage>
</organism>
<proteinExistence type="predicted"/>
<reference evidence="3" key="2">
    <citation type="submission" date="2014-09" db="EMBL/GenBank/DDBJ databases">
        <authorList>
            <person name="Mudge J."/>
            <person name="Ramaraj T."/>
            <person name="Lindquist I.E."/>
            <person name="Bharti A.K."/>
            <person name="Sundararajan A."/>
            <person name="Cameron C.T."/>
            <person name="Woodward J.E."/>
            <person name="May G.D."/>
            <person name="Brubaker C."/>
            <person name="Broadhvest J."/>
            <person name="Wilkins T.A."/>
        </authorList>
    </citation>
    <scope>NUCLEOTIDE SEQUENCE</scope>
    <source>
        <strain evidence="3">cv. AKA8401</strain>
    </source>
</reference>
<dbReference type="EMBL" id="JRRC01411188">
    <property type="protein sequence ID" value="KHG04412.1"/>
    <property type="molecule type" value="Genomic_DNA"/>
</dbReference>
<dbReference type="Proteomes" id="UP000032142">
    <property type="component" value="Unassembled WGS sequence"/>
</dbReference>
<gene>
    <name evidence="1" type="ORF">F383_26854</name>
    <name evidence="2" type="ORF">F383_29128</name>
</gene>
<evidence type="ECO:0000313" key="3">
    <source>
        <dbReference type="Proteomes" id="UP000032142"/>
    </source>
</evidence>
<dbReference type="AlphaFoldDB" id="A0A0B0MVM8"/>
<name>A0A0B0MVM8_GOSAR</name>
<comment type="caution">
    <text evidence="2">The sequence shown here is derived from an EMBL/GenBank/DDBJ whole genome shotgun (WGS) entry which is preliminary data.</text>
</comment>
<protein>
    <submittedName>
        <fullName evidence="2">MnmG</fullName>
    </submittedName>
</protein>
<accession>A0A0B0MVM8</accession>
<evidence type="ECO:0000313" key="1">
    <source>
        <dbReference type="EMBL" id="KHG03913.1"/>
    </source>
</evidence>
<dbReference type="EMBL" id="JRRC01397218">
    <property type="protein sequence ID" value="KHG03913.1"/>
    <property type="molecule type" value="Genomic_DNA"/>
</dbReference>